<name>A0AAV3ACX6_PYXAD</name>
<feature type="transmembrane region" description="Helical" evidence="17">
    <location>
        <begin position="100"/>
        <end position="121"/>
    </location>
</feature>
<reference evidence="19" key="1">
    <citation type="thesis" date="2020" institute="ProQuest LLC" country="789 East Eisenhower Parkway, Ann Arbor, MI, USA">
        <title>Comparative Genomics and Chromosome Evolution.</title>
        <authorList>
            <person name="Mudd A.B."/>
        </authorList>
    </citation>
    <scope>NUCLEOTIDE SEQUENCE</scope>
    <source>
        <strain evidence="19">1538</strain>
        <tissue evidence="19">Blood</tissue>
    </source>
</reference>
<dbReference type="Pfam" id="PF00001">
    <property type="entry name" value="7tm_1"/>
    <property type="match status" value="1"/>
</dbReference>
<comment type="subunit">
    <text evidence="2">Interacts with MTUS1.</text>
</comment>
<keyword evidence="9" id="KW-1015">Disulfide bond</keyword>
<keyword evidence="10 15" id="KW-0675">Receptor</keyword>
<evidence type="ECO:0000256" key="14">
    <source>
        <dbReference type="ARBA" id="ARBA00045573"/>
    </source>
</evidence>
<dbReference type="Proteomes" id="UP001181693">
    <property type="component" value="Unassembled WGS sequence"/>
</dbReference>
<protein>
    <recommendedName>
        <fullName evidence="3">Type-2 angiotensin II receptor</fullName>
    </recommendedName>
    <alternativeName>
        <fullName evidence="13">Angiotensin II type-2 receptor</fullName>
    </alternativeName>
</protein>
<feature type="transmembrane region" description="Helical" evidence="17">
    <location>
        <begin position="279"/>
        <end position="302"/>
    </location>
</feature>
<keyword evidence="8 17" id="KW-0472">Membrane</keyword>
<dbReference type="PROSITE" id="PS50262">
    <property type="entry name" value="G_PROTEIN_RECEP_F1_2"/>
    <property type="match status" value="1"/>
</dbReference>
<dbReference type="GO" id="GO:0030593">
    <property type="term" value="P:neutrophil chemotaxis"/>
    <property type="evidence" value="ECO:0007669"/>
    <property type="project" value="TreeGrafter"/>
</dbReference>
<dbReference type="PRINTS" id="PR00636">
    <property type="entry name" value="ANGIOTENSN2R"/>
</dbReference>
<dbReference type="EMBL" id="DYDO01000007">
    <property type="protein sequence ID" value="DBA20887.1"/>
    <property type="molecule type" value="Genomic_DNA"/>
</dbReference>
<feature type="transmembrane region" description="Helical" evidence="17">
    <location>
        <begin position="30"/>
        <end position="52"/>
    </location>
</feature>
<evidence type="ECO:0000256" key="2">
    <source>
        <dbReference type="ARBA" id="ARBA00011129"/>
    </source>
</evidence>
<evidence type="ECO:0000313" key="19">
    <source>
        <dbReference type="EMBL" id="DBA20887.1"/>
    </source>
</evidence>
<keyword evidence="5 15" id="KW-0812">Transmembrane</keyword>
<dbReference type="PROSITE" id="PS00237">
    <property type="entry name" value="G_PROTEIN_RECEP_F1_1"/>
    <property type="match status" value="1"/>
</dbReference>
<feature type="transmembrane region" description="Helical" evidence="17">
    <location>
        <begin position="197"/>
        <end position="217"/>
    </location>
</feature>
<dbReference type="GO" id="GO:0007204">
    <property type="term" value="P:positive regulation of cytosolic calcium ion concentration"/>
    <property type="evidence" value="ECO:0007669"/>
    <property type="project" value="TreeGrafter"/>
</dbReference>
<dbReference type="GO" id="GO:0097746">
    <property type="term" value="P:blood vessel diameter maintenance"/>
    <property type="evidence" value="ECO:0007669"/>
    <property type="project" value="InterPro"/>
</dbReference>
<keyword evidence="4" id="KW-1003">Cell membrane</keyword>
<evidence type="ECO:0000256" key="8">
    <source>
        <dbReference type="ARBA" id="ARBA00023136"/>
    </source>
</evidence>
<feature type="transmembrane region" description="Helical" evidence="17">
    <location>
        <begin position="64"/>
        <end position="88"/>
    </location>
</feature>
<evidence type="ECO:0000259" key="18">
    <source>
        <dbReference type="PROSITE" id="PS50262"/>
    </source>
</evidence>
<dbReference type="PRINTS" id="PR00241">
    <property type="entry name" value="ANGIOTENSINR"/>
</dbReference>
<dbReference type="InterPro" id="IPR050119">
    <property type="entry name" value="CCR1-9-like"/>
</dbReference>
<dbReference type="PRINTS" id="PR00237">
    <property type="entry name" value="GPCRRHODOPSN"/>
</dbReference>
<keyword evidence="6 17" id="KW-1133">Transmembrane helix</keyword>
<evidence type="ECO:0000256" key="6">
    <source>
        <dbReference type="ARBA" id="ARBA00022989"/>
    </source>
</evidence>
<proteinExistence type="inferred from homology"/>
<dbReference type="GO" id="GO:0019722">
    <property type="term" value="P:calcium-mediated signaling"/>
    <property type="evidence" value="ECO:0007669"/>
    <property type="project" value="TreeGrafter"/>
</dbReference>
<comment type="caution">
    <text evidence="19">The sequence shown here is derived from an EMBL/GenBank/DDBJ whole genome shotgun (WGS) entry which is preliminary data.</text>
</comment>
<sequence length="351" mass="40172">MSENLTSELNATSSCINNTIEDYQMDLLPVFYSFICVFGFVGNAIVISVLCLQRDVKSVANIYIVNLALADLLFLVTLPFWATYYAFGLNWIFGTMMCKISSSLLALNLFASIFFITCMSIDRYMAIVYPLRSQRRTQSQAIIVVLIVWALAIMATLPTFLFRKTYYLKNLDVYACIMDFPKKNYAKWCATMSLMKITLGFCMPVTVIITFYLKIGLHFKKYKGPVLNKHSRDRVLKIVTAIVVCFIVCWFPFHLLTFLDVLSRLEVIKDCNTVSLLEAALPISICLAFSNSCIKPLLYCFVGNQFREKFRLVLNSIKRLQSTSSEHNSFKKESEVREMEPNRPMDNMSSA</sequence>
<evidence type="ECO:0000256" key="1">
    <source>
        <dbReference type="ARBA" id="ARBA00004651"/>
    </source>
</evidence>
<dbReference type="InterPro" id="IPR000248">
    <property type="entry name" value="ATII_rcpt"/>
</dbReference>
<evidence type="ECO:0000256" key="16">
    <source>
        <dbReference type="SAM" id="MobiDB-lite"/>
    </source>
</evidence>
<feature type="transmembrane region" description="Helical" evidence="17">
    <location>
        <begin position="238"/>
        <end position="259"/>
    </location>
</feature>
<dbReference type="InterPro" id="IPR000147">
    <property type="entry name" value="ATII_AT2_rcpt"/>
</dbReference>
<dbReference type="PANTHER" id="PTHR10489">
    <property type="entry name" value="CELL ADHESION MOLECULE"/>
    <property type="match status" value="1"/>
</dbReference>
<dbReference type="InterPro" id="IPR000276">
    <property type="entry name" value="GPCR_Rhodpsn"/>
</dbReference>
<dbReference type="InterPro" id="IPR017452">
    <property type="entry name" value="GPCR_Rhodpsn_7TM"/>
</dbReference>
<dbReference type="PANTHER" id="PTHR10489:SF952">
    <property type="entry name" value="TYPE-2 ANGIOTENSIN II RECEPTOR"/>
    <property type="match status" value="1"/>
</dbReference>
<evidence type="ECO:0000256" key="4">
    <source>
        <dbReference type="ARBA" id="ARBA00022475"/>
    </source>
</evidence>
<dbReference type="Gene3D" id="1.20.1070.10">
    <property type="entry name" value="Rhodopsin 7-helix transmembrane proteins"/>
    <property type="match status" value="1"/>
</dbReference>
<dbReference type="GO" id="GO:0006955">
    <property type="term" value="P:immune response"/>
    <property type="evidence" value="ECO:0007669"/>
    <property type="project" value="TreeGrafter"/>
</dbReference>
<keyword evidence="12 15" id="KW-0807">Transducer</keyword>
<accession>A0AAV3ACX6</accession>
<dbReference type="GO" id="GO:0009897">
    <property type="term" value="C:external side of plasma membrane"/>
    <property type="evidence" value="ECO:0007669"/>
    <property type="project" value="TreeGrafter"/>
</dbReference>
<evidence type="ECO:0000256" key="15">
    <source>
        <dbReference type="RuleBase" id="RU000688"/>
    </source>
</evidence>
<feature type="domain" description="G-protein coupled receptors family 1 profile" evidence="18">
    <location>
        <begin position="42"/>
        <end position="299"/>
    </location>
</feature>
<keyword evidence="7 15" id="KW-0297">G-protein coupled receptor</keyword>
<evidence type="ECO:0000256" key="3">
    <source>
        <dbReference type="ARBA" id="ARBA00013651"/>
    </source>
</evidence>
<feature type="region of interest" description="Disordered" evidence="16">
    <location>
        <begin position="325"/>
        <end position="351"/>
    </location>
</feature>
<evidence type="ECO:0000256" key="9">
    <source>
        <dbReference type="ARBA" id="ARBA00023157"/>
    </source>
</evidence>
<dbReference type="SUPFAM" id="SSF81321">
    <property type="entry name" value="Family A G protein-coupled receptor-like"/>
    <property type="match status" value="1"/>
</dbReference>
<evidence type="ECO:0000256" key="13">
    <source>
        <dbReference type="ARBA" id="ARBA00032126"/>
    </source>
</evidence>
<evidence type="ECO:0000256" key="12">
    <source>
        <dbReference type="ARBA" id="ARBA00023224"/>
    </source>
</evidence>
<dbReference type="GO" id="GO:0016493">
    <property type="term" value="F:C-C chemokine receptor activity"/>
    <property type="evidence" value="ECO:0007669"/>
    <property type="project" value="TreeGrafter"/>
</dbReference>
<evidence type="ECO:0000256" key="7">
    <source>
        <dbReference type="ARBA" id="ARBA00023040"/>
    </source>
</evidence>
<gene>
    <name evidence="19" type="ORF">GDO54_017624</name>
</gene>
<dbReference type="GO" id="GO:0006954">
    <property type="term" value="P:inflammatory response"/>
    <property type="evidence" value="ECO:0007669"/>
    <property type="project" value="InterPro"/>
</dbReference>
<keyword evidence="11" id="KW-0325">Glycoprotein</keyword>
<evidence type="ECO:0000256" key="10">
    <source>
        <dbReference type="ARBA" id="ARBA00023170"/>
    </source>
</evidence>
<feature type="transmembrane region" description="Helical" evidence="17">
    <location>
        <begin position="141"/>
        <end position="162"/>
    </location>
</feature>
<evidence type="ECO:0000256" key="11">
    <source>
        <dbReference type="ARBA" id="ARBA00023180"/>
    </source>
</evidence>
<organism evidence="19 20">
    <name type="scientific">Pyxicephalus adspersus</name>
    <name type="common">African bullfrog</name>
    <dbReference type="NCBI Taxonomy" id="30357"/>
    <lineage>
        <taxon>Eukaryota</taxon>
        <taxon>Metazoa</taxon>
        <taxon>Chordata</taxon>
        <taxon>Craniata</taxon>
        <taxon>Vertebrata</taxon>
        <taxon>Euteleostomi</taxon>
        <taxon>Amphibia</taxon>
        <taxon>Batrachia</taxon>
        <taxon>Anura</taxon>
        <taxon>Neobatrachia</taxon>
        <taxon>Ranoidea</taxon>
        <taxon>Pyxicephalidae</taxon>
        <taxon>Pyxicephalinae</taxon>
        <taxon>Pyxicephalus</taxon>
    </lineage>
</organism>
<comment type="similarity">
    <text evidence="15">Belongs to the G-protein coupled receptor 1 family.</text>
</comment>
<dbReference type="GO" id="GO:0019957">
    <property type="term" value="F:C-C chemokine binding"/>
    <property type="evidence" value="ECO:0007669"/>
    <property type="project" value="TreeGrafter"/>
</dbReference>
<evidence type="ECO:0000256" key="17">
    <source>
        <dbReference type="SAM" id="Phobius"/>
    </source>
</evidence>
<dbReference type="GO" id="GO:0004945">
    <property type="term" value="F:angiotensin type II receptor activity"/>
    <property type="evidence" value="ECO:0007669"/>
    <property type="project" value="InterPro"/>
</dbReference>
<dbReference type="AlphaFoldDB" id="A0AAV3ACX6"/>
<feature type="compositionally biased region" description="Basic and acidic residues" evidence="16">
    <location>
        <begin position="328"/>
        <end position="343"/>
    </location>
</feature>
<evidence type="ECO:0000256" key="5">
    <source>
        <dbReference type="ARBA" id="ARBA00022692"/>
    </source>
</evidence>
<dbReference type="GO" id="GO:0042981">
    <property type="term" value="P:regulation of apoptotic process"/>
    <property type="evidence" value="ECO:0007669"/>
    <property type="project" value="InterPro"/>
</dbReference>
<comment type="subcellular location">
    <subcellularLocation>
        <location evidence="1">Cell membrane</location>
        <topology evidence="1">Multi-pass membrane protein</topology>
    </subcellularLocation>
</comment>
<keyword evidence="20" id="KW-1185">Reference proteome</keyword>
<evidence type="ECO:0000313" key="20">
    <source>
        <dbReference type="Proteomes" id="UP001181693"/>
    </source>
</evidence>
<comment type="function">
    <text evidence="14">Receptor for angiotensin II, a vasoconstricting peptide. Signals primarily via a non-canonical G-protein- and beta-arrestin independent pathways. Cooperates with MTUS1 to inhibit ERK2 activation and cell proliferation.</text>
</comment>